<sequence length="88" mass="10065">MVFFAGNVTTDILSSEEGERDDDERDGDDDGSGKMISLLSFHCYSSTIIQKKLRLQKQQRHKENNQISHSDHKFIQQSSLDGLEELVH</sequence>
<organism evidence="2 3">
    <name type="scientific">Diversispora epigaea</name>
    <dbReference type="NCBI Taxonomy" id="1348612"/>
    <lineage>
        <taxon>Eukaryota</taxon>
        <taxon>Fungi</taxon>
        <taxon>Fungi incertae sedis</taxon>
        <taxon>Mucoromycota</taxon>
        <taxon>Glomeromycotina</taxon>
        <taxon>Glomeromycetes</taxon>
        <taxon>Diversisporales</taxon>
        <taxon>Diversisporaceae</taxon>
        <taxon>Diversispora</taxon>
    </lineage>
</organism>
<reference evidence="2 3" key="1">
    <citation type="submission" date="2018-08" db="EMBL/GenBank/DDBJ databases">
        <title>Genome and evolution of the arbuscular mycorrhizal fungus Diversispora epigaea (formerly Glomus versiforme) and its bacterial endosymbionts.</title>
        <authorList>
            <person name="Sun X."/>
            <person name="Fei Z."/>
            <person name="Harrison M."/>
        </authorList>
    </citation>
    <scope>NUCLEOTIDE SEQUENCE [LARGE SCALE GENOMIC DNA]</scope>
    <source>
        <strain evidence="2 3">IT104</strain>
    </source>
</reference>
<protein>
    <submittedName>
        <fullName evidence="2">Uncharacterized protein</fullName>
    </submittedName>
</protein>
<proteinExistence type="predicted"/>
<evidence type="ECO:0000256" key="1">
    <source>
        <dbReference type="SAM" id="MobiDB-lite"/>
    </source>
</evidence>
<comment type="caution">
    <text evidence="2">The sequence shown here is derived from an EMBL/GenBank/DDBJ whole genome shotgun (WGS) entry which is preliminary data.</text>
</comment>
<gene>
    <name evidence="2" type="ORF">Glove_52g150</name>
</gene>
<dbReference type="Proteomes" id="UP000266861">
    <property type="component" value="Unassembled WGS sequence"/>
</dbReference>
<name>A0A397JD67_9GLOM</name>
<dbReference type="AlphaFoldDB" id="A0A397JD67"/>
<evidence type="ECO:0000313" key="2">
    <source>
        <dbReference type="EMBL" id="RHZ86279.1"/>
    </source>
</evidence>
<feature type="region of interest" description="Disordered" evidence="1">
    <location>
        <begin position="54"/>
        <end position="88"/>
    </location>
</feature>
<feature type="compositionally biased region" description="Acidic residues" evidence="1">
    <location>
        <begin position="14"/>
        <end position="30"/>
    </location>
</feature>
<keyword evidence="3" id="KW-1185">Reference proteome</keyword>
<feature type="region of interest" description="Disordered" evidence="1">
    <location>
        <begin position="1"/>
        <end position="33"/>
    </location>
</feature>
<accession>A0A397JD67</accession>
<evidence type="ECO:0000313" key="3">
    <source>
        <dbReference type="Proteomes" id="UP000266861"/>
    </source>
</evidence>
<dbReference type="EMBL" id="PQFF01000049">
    <property type="protein sequence ID" value="RHZ86279.1"/>
    <property type="molecule type" value="Genomic_DNA"/>
</dbReference>
<feature type="compositionally biased region" description="Basic and acidic residues" evidence="1">
    <location>
        <begin position="61"/>
        <end position="74"/>
    </location>
</feature>